<gene>
    <name evidence="10" type="ORF">IAC79_02995</name>
</gene>
<reference evidence="10" key="2">
    <citation type="journal article" date="2021" name="PeerJ">
        <title>Extensive microbial diversity within the chicken gut microbiome revealed by metagenomics and culture.</title>
        <authorList>
            <person name="Gilroy R."/>
            <person name="Ravi A."/>
            <person name="Getino M."/>
            <person name="Pursley I."/>
            <person name="Horton D.L."/>
            <person name="Alikhan N.F."/>
            <person name="Baker D."/>
            <person name="Gharbi K."/>
            <person name="Hall N."/>
            <person name="Watson M."/>
            <person name="Adriaenssens E.M."/>
            <person name="Foster-Nyarko E."/>
            <person name="Jarju S."/>
            <person name="Secka A."/>
            <person name="Antonio M."/>
            <person name="Oren A."/>
            <person name="Chaudhuri R.R."/>
            <person name="La Ragione R."/>
            <person name="Hildebrand F."/>
            <person name="Pallen M.J."/>
        </authorList>
    </citation>
    <scope>NUCLEOTIDE SEQUENCE</scope>
    <source>
        <strain evidence="10">35461</strain>
    </source>
</reference>
<reference evidence="10" key="1">
    <citation type="submission" date="2020-10" db="EMBL/GenBank/DDBJ databases">
        <authorList>
            <person name="Gilroy R."/>
        </authorList>
    </citation>
    <scope>NUCLEOTIDE SEQUENCE</scope>
    <source>
        <strain evidence="10">35461</strain>
    </source>
</reference>
<keyword evidence="1 6" id="KW-0547">Nucleotide-binding</keyword>
<evidence type="ECO:0000256" key="2">
    <source>
        <dbReference type="ARBA" id="ARBA00022801"/>
    </source>
</evidence>
<evidence type="ECO:0000256" key="7">
    <source>
        <dbReference type="SAM" id="MobiDB-lite"/>
    </source>
</evidence>
<dbReference type="PROSITE" id="PS00039">
    <property type="entry name" value="DEAD_ATP_HELICASE"/>
    <property type="match status" value="1"/>
</dbReference>
<dbReference type="InterPro" id="IPR001650">
    <property type="entry name" value="Helicase_C-like"/>
</dbReference>
<dbReference type="SMART" id="SM00490">
    <property type="entry name" value="HELICc"/>
    <property type="match status" value="1"/>
</dbReference>
<dbReference type="GO" id="GO:0003724">
    <property type="term" value="F:RNA helicase activity"/>
    <property type="evidence" value="ECO:0007669"/>
    <property type="project" value="TreeGrafter"/>
</dbReference>
<dbReference type="InterPro" id="IPR000629">
    <property type="entry name" value="RNA-helicase_DEAD-box_CS"/>
</dbReference>
<dbReference type="CDD" id="cd00268">
    <property type="entry name" value="DEADc"/>
    <property type="match status" value="1"/>
</dbReference>
<evidence type="ECO:0000256" key="6">
    <source>
        <dbReference type="RuleBase" id="RU000492"/>
    </source>
</evidence>
<keyword evidence="2 6" id="KW-0378">Hydrolase</keyword>
<evidence type="ECO:0000259" key="9">
    <source>
        <dbReference type="PROSITE" id="PS51194"/>
    </source>
</evidence>
<organism evidence="10 11">
    <name type="scientific">Candidatus Spyradenecus faecavium</name>
    <dbReference type="NCBI Taxonomy" id="2840947"/>
    <lineage>
        <taxon>Bacteria</taxon>
        <taxon>Pseudomonadati</taxon>
        <taxon>Lentisphaerota</taxon>
        <taxon>Lentisphaeria</taxon>
        <taxon>Lentisphaerales</taxon>
        <taxon>Lentisphaeraceae</taxon>
        <taxon>Lentisphaeraceae incertae sedis</taxon>
        <taxon>Candidatus Spyradenecus</taxon>
    </lineage>
</organism>
<feature type="domain" description="Helicase ATP-binding" evidence="8">
    <location>
        <begin position="14"/>
        <end position="189"/>
    </location>
</feature>
<dbReference type="SMART" id="SM00487">
    <property type="entry name" value="DEXDc"/>
    <property type="match status" value="1"/>
</dbReference>
<evidence type="ECO:0000313" key="11">
    <source>
        <dbReference type="Proteomes" id="UP000886845"/>
    </source>
</evidence>
<protein>
    <submittedName>
        <fullName evidence="10">DEAD/DEAH box helicase</fullName>
    </submittedName>
</protein>
<dbReference type="Proteomes" id="UP000886845">
    <property type="component" value="Unassembled WGS sequence"/>
</dbReference>
<dbReference type="Pfam" id="PF00270">
    <property type="entry name" value="DEAD"/>
    <property type="match status" value="1"/>
</dbReference>
<dbReference type="EMBL" id="DVOR01000095">
    <property type="protein sequence ID" value="HIV09067.1"/>
    <property type="molecule type" value="Genomic_DNA"/>
</dbReference>
<dbReference type="GO" id="GO:0005829">
    <property type="term" value="C:cytosol"/>
    <property type="evidence" value="ECO:0007669"/>
    <property type="project" value="TreeGrafter"/>
</dbReference>
<sequence>MGYRAPTPIQADAIPPVLEGRDVMGCAQTGTGKTAAFCLPLLHRLAATHATVRPGRPRVLILAPTRELAAQIGENLAAYAKGLAIPTAVVFGGVSANPQIEALRRGVAVLVATPGRLLDLCLQRHLALDGVDAVVLDEADRMLDMGFLPDISKILERLPAKRQSLFFSATLAPEVVSLAKRFIRGQAVTVRVDPGQPTVERIRQRVLFVDKENKLALLKWVLDSPKCFRVIVFPRMKHGADRLAKQLTRDGFPAAALHSDKSQGARQRALEAFRSGKIQVLVATDIAARGIDVDDVTHVINYDLPDEPETYVHRIGRTARAGAEGEAISLVCAHDRQALRDIERLIGKPIPQQLDHPLHSEAARTAMGADAVRPKRRPAPPPQARPAKPAPARPPRFPRPGRRR</sequence>
<feature type="region of interest" description="Disordered" evidence="7">
    <location>
        <begin position="366"/>
        <end position="404"/>
    </location>
</feature>
<accession>A0A9D1NMH8</accession>
<dbReference type="GO" id="GO:0005524">
    <property type="term" value="F:ATP binding"/>
    <property type="evidence" value="ECO:0007669"/>
    <property type="project" value="UniProtKB-KW"/>
</dbReference>
<evidence type="ECO:0000256" key="3">
    <source>
        <dbReference type="ARBA" id="ARBA00022806"/>
    </source>
</evidence>
<feature type="compositionally biased region" description="Pro residues" evidence="7">
    <location>
        <begin position="379"/>
        <end position="398"/>
    </location>
</feature>
<dbReference type="PROSITE" id="PS51194">
    <property type="entry name" value="HELICASE_CTER"/>
    <property type="match status" value="1"/>
</dbReference>
<dbReference type="Pfam" id="PF00271">
    <property type="entry name" value="Helicase_C"/>
    <property type="match status" value="1"/>
</dbReference>
<evidence type="ECO:0000256" key="1">
    <source>
        <dbReference type="ARBA" id="ARBA00022741"/>
    </source>
</evidence>
<dbReference type="InterPro" id="IPR050079">
    <property type="entry name" value="DEAD_box_RNA_helicase"/>
</dbReference>
<dbReference type="GO" id="GO:0016787">
    <property type="term" value="F:hydrolase activity"/>
    <property type="evidence" value="ECO:0007669"/>
    <property type="project" value="UniProtKB-KW"/>
</dbReference>
<dbReference type="InterPro" id="IPR011545">
    <property type="entry name" value="DEAD/DEAH_box_helicase_dom"/>
</dbReference>
<dbReference type="InterPro" id="IPR027417">
    <property type="entry name" value="P-loop_NTPase"/>
</dbReference>
<dbReference type="PANTHER" id="PTHR47959">
    <property type="entry name" value="ATP-DEPENDENT RNA HELICASE RHLE-RELATED"/>
    <property type="match status" value="1"/>
</dbReference>
<evidence type="ECO:0000256" key="5">
    <source>
        <dbReference type="ARBA" id="ARBA00038437"/>
    </source>
</evidence>
<dbReference type="PANTHER" id="PTHR47959:SF13">
    <property type="entry name" value="ATP-DEPENDENT RNA HELICASE RHLE"/>
    <property type="match status" value="1"/>
</dbReference>
<keyword evidence="4 6" id="KW-0067">ATP-binding</keyword>
<dbReference type="AlphaFoldDB" id="A0A9D1NMH8"/>
<dbReference type="CDD" id="cd18787">
    <property type="entry name" value="SF2_C_DEAD"/>
    <property type="match status" value="1"/>
</dbReference>
<comment type="caution">
    <text evidence="10">The sequence shown here is derived from an EMBL/GenBank/DDBJ whole genome shotgun (WGS) entry which is preliminary data.</text>
</comment>
<dbReference type="GO" id="GO:0003676">
    <property type="term" value="F:nucleic acid binding"/>
    <property type="evidence" value="ECO:0007669"/>
    <property type="project" value="InterPro"/>
</dbReference>
<dbReference type="InterPro" id="IPR044742">
    <property type="entry name" value="DEAD/DEAH_RhlB"/>
</dbReference>
<dbReference type="SUPFAM" id="SSF52540">
    <property type="entry name" value="P-loop containing nucleoside triphosphate hydrolases"/>
    <property type="match status" value="1"/>
</dbReference>
<dbReference type="PROSITE" id="PS51192">
    <property type="entry name" value="HELICASE_ATP_BIND_1"/>
    <property type="match status" value="1"/>
</dbReference>
<dbReference type="Gene3D" id="3.40.50.300">
    <property type="entry name" value="P-loop containing nucleotide triphosphate hydrolases"/>
    <property type="match status" value="2"/>
</dbReference>
<keyword evidence="3 6" id="KW-0347">Helicase</keyword>
<evidence type="ECO:0000259" key="8">
    <source>
        <dbReference type="PROSITE" id="PS51192"/>
    </source>
</evidence>
<evidence type="ECO:0000256" key="4">
    <source>
        <dbReference type="ARBA" id="ARBA00022840"/>
    </source>
</evidence>
<dbReference type="InterPro" id="IPR014001">
    <property type="entry name" value="Helicase_ATP-bd"/>
</dbReference>
<name>A0A9D1NMH8_9BACT</name>
<proteinExistence type="inferred from homology"/>
<evidence type="ECO:0000313" key="10">
    <source>
        <dbReference type="EMBL" id="HIV09067.1"/>
    </source>
</evidence>
<feature type="domain" description="Helicase C-terminal" evidence="9">
    <location>
        <begin position="201"/>
        <end position="362"/>
    </location>
</feature>
<comment type="similarity">
    <text evidence="5 6">Belongs to the DEAD box helicase family.</text>
</comment>